<evidence type="ECO:0000256" key="2">
    <source>
        <dbReference type="ARBA" id="ARBA00022723"/>
    </source>
</evidence>
<dbReference type="Proteomes" id="UP000038010">
    <property type="component" value="Unassembled WGS sequence"/>
</dbReference>
<evidence type="ECO:0000313" key="6">
    <source>
        <dbReference type="EMBL" id="KPI35465.1"/>
    </source>
</evidence>
<evidence type="ECO:0000313" key="7">
    <source>
        <dbReference type="Proteomes" id="UP000038010"/>
    </source>
</evidence>
<gene>
    <name evidence="6" type="ORF">AB675_11698</name>
</gene>
<dbReference type="AlphaFoldDB" id="A0A0N1NYC4"/>
<dbReference type="RefSeq" id="XP_017995428.1">
    <property type="nucleotide sequence ID" value="XM_018140567.1"/>
</dbReference>
<evidence type="ECO:0000256" key="4">
    <source>
        <dbReference type="ARBA" id="ARBA00023239"/>
    </source>
</evidence>
<dbReference type="PROSITE" id="PS51891">
    <property type="entry name" value="CENP_V_GFA"/>
    <property type="match status" value="1"/>
</dbReference>
<accession>A0A0N1NYC4</accession>
<dbReference type="PANTHER" id="PTHR33337">
    <property type="entry name" value="GFA DOMAIN-CONTAINING PROTEIN"/>
    <property type="match status" value="1"/>
</dbReference>
<dbReference type="STRING" id="1664694.A0A0N1NYC4"/>
<evidence type="ECO:0000256" key="3">
    <source>
        <dbReference type="ARBA" id="ARBA00022833"/>
    </source>
</evidence>
<comment type="caution">
    <text evidence="6">The sequence shown here is derived from an EMBL/GenBank/DDBJ whole genome shotgun (WGS) entry which is preliminary data.</text>
</comment>
<dbReference type="InterPro" id="IPR006913">
    <property type="entry name" value="CENP-V/GFA"/>
</dbReference>
<feature type="domain" description="CENP-V/GFA" evidence="5">
    <location>
        <begin position="20"/>
        <end position="145"/>
    </location>
</feature>
<dbReference type="InterPro" id="IPR011057">
    <property type="entry name" value="Mss4-like_sf"/>
</dbReference>
<dbReference type="PANTHER" id="PTHR33337:SF8">
    <property type="entry name" value="CENP-V_GFA DOMAIN-CONTAINING PROTEIN"/>
    <property type="match status" value="1"/>
</dbReference>
<sequence>MAPAFEIPSEGVKGGDDKDITATCFCGAVQIQFPVDKVVDTFICNCTDCHKLTASAFASNFIIKESDTIHTRGKDKLSKWNQNKTIKSGNYMENNFCSICGSLMYRISSGYPGLLIPRIGTVDDYNLQSTKFKPRLEQFTENRLHWLHGGEGVKQFKGAGPLGEPFEGEKEVKLHL</sequence>
<dbReference type="OrthoDB" id="428768at2759"/>
<protein>
    <recommendedName>
        <fullName evidence="5">CENP-V/GFA domain-containing protein</fullName>
    </recommendedName>
</protein>
<keyword evidence="3" id="KW-0862">Zinc</keyword>
<dbReference type="SUPFAM" id="SSF51316">
    <property type="entry name" value="Mss4-like"/>
    <property type="match status" value="1"/>
</dbReference>
<dbReference type="Pfam" id="PF04828">
    <property type="entry name" value="GFA"/>
    <property type="match status" value="1"/>
</dbReference>
<proteinExistence type="inferred from homology"/>
<evidence type="ECO:0000259" key="5">
    <source>
        <dbReference type="PROSITE" id="PS51891"/>
    </source>
</evidence>
<dbReference type="GeneID" id="28732448"/>
<dbReference type="VEuPathDB" id="FungiDB:AB675_11698"/>
<name>A0A0N1NYC4_9EURO</name>
<comment type="similarity">
    <text evidence="1">Belongs to the Gfa family.</text>
</comment>
<dbReference type="EMBL" id="LFJN01000040">
    <property type="protein sequence ID" value="KPI35465.1"/>
    <property type="molecule type" value="Genomic_DNA"/>
</dbReference>
<keyword evidence="7" id="KW-1185">Reference proteome</keyword>
<dbReference type="GO" id="GO:0046872">
    <property type="term" value="F:metal ion binding"/>
    <property type="evidence" value="ECO:0007669"/>
    <property type="project" value="UniProtKB-KW"/>
</dbReference>
<dbReference type="GO" id="GO:0016846">
    <property type="term" value="F:carbon-sulfur lyase activity"/>
    <property type="evidence" value="ECO:0007669"/>
    <property type="project" value="InterPro"/>
</dbReference>
<keyword evidence="4" id="KW-0456">Lyase</keyword>
<dbReference type="Gene3D" id="3.90.1590.10">
    <property type="entry name" value="glutathione-dependent formaldehyde- activating enzyme (gfa)"/>
    <property type="match status" value="1"/>
</dbReference>
<reference evidence="6 7" key="1">
    <citation type="submission" date="2015-06" db="EMBL/GenBank/DDBJ databases">
        <title>Draft genome of the ant-associated black yeast Phialophora attae CBS 131958.</title>
        <authorList>
            <person name="Moreno L.F."/>
            <person name="Stielow B.J."/>
            <person name="de Hoog S."/>
            <person name="Vicente V.A."/>
            <person name="Weiss V.A."/>
            <person name="de Vries M."/>
            <person name="Cruz L.M."/>
            <person name="Souza E.M."/>
        </authorList>
    </citation>
    <scope>NUCLEOTIDE SEQUENCE [LARGE SCALE GENOMIC DNA]</scope>
    <source>
        <strain evidence="6 7">CBS 131958</strain>
    </source>
</reference>
<keyword evidence="2" id="KW-0479">Metal-binding</keyword>
<evidence type="ECO:0000256" key="1">
    <source>
        <dbReference type="ARBA" id="ARBA00005495"/>
    </source>
</evidence>
<organism evidence="6 7">
    <name type="scientific">Cyphellophora attinorum</name>
    <dbReference type="NCBI Taxonomy" id="1664694"/>
    <lineage>
        <taxon>Eukaryota</taxon>
        <taxon>Fungi</taxon>
        <taxon>Dikarya</taxon>
        <taxon>Ascomycota</taxon>
        <taxon>Pezizomycotina</taxon>
        <taxon>Eurotiomycetes</taxon>
        <taxon>Chaetothyriomycetidae</taxon>
        <taxon>Chaetothyriales</taxon>
        <taxon>Cyphellophoraceae</taxon>
        <taxon>Cyphellophora</taxon>
    </lineage>
</organism>